<accession>A0A3N4IFM3</accession>
<keyword evidence="3" id="KW-1185">Reference proteome</keyword>
<gene>
    <name evidence="2" type="ORF">BJ508DRAFT_303714</name>
</gene>
<proteinExistence type="predicted"/>
<name>A0A3N4IFM3_ASCIM</name>
<feature type="compositionally biased region" description="Basic and acidic residues" evidence="1">
    <location>
        <begin position="392"/>
        <end position="401"/>
    </location>
</feature>
<dbReference type="Proteomes" id="UP000275078">
    <property type="component" value="Unassembled WGS sequence"/>
</dbReference>
<dbReference type="AlphaFoldDB" id="A0A3N4IFM3"/>
<feature type="compositionally biased region" description="Polar residues" evidence="1">
    <location>
        <begin position="27"/>
        <end position="45"/>
    </location>
</feature>
<dbReference type="EMBL" id="ML119658">
    <property type="protein sequence ID" value="RPA84609.1"/>
    <property type="molecule type" value="Genomic_DNA"/>
</dbReference>
<feature type="region of interest" description="Disordered" evidence="1">
    <location>
        <begin position="24"/>
        <end position="45"/>
    </location>
</feature>
<organism evidence="2 3">
    <name type="scientific">Ascobolus immersus RN42</name>
    <dbReference type="NCBI Taxonomy" id="1160509"/>
    <lineage>
        <taxon>Eukaryota</taxon>
        <taxon>Fungi</taxon>
        <taxon>Dikarya</taxon>
        <taxon>Ascomycota</taxon>
        <taxon>Pezizomycotina</taxon>
        <taxon>Pezizomycetes</taxon>
        <taxon>Pezizales</taxon>
        <taxon>Ascobolaceae</taxon>
        <taxon>Ascobolus</taxon>
    </lineage>
</organism>
<feature type="region of interest" description="Disordered" evidence="1">
    <location>
        <begin position="322"/>
        <end position="408"/>
    </location>
</feature>
<evidence type="ECO:0000256" key="1">
    <source>
        <dbReference type="SAM" id="MobiDB-lite"/>
    </source>
</evidence>
<evidence type="ECO:0000313" key="3">
    <source>
        <dbReference type="Proteomes" id="UP000275078"/>
    </source>
</evidence>
<sequence>MDRNAPVVTVEEARVLWSGFRGKETGNLKQQKPSGGTSEPAVSTTPSYSIYEQVDTKNLEKISREELQLVLLADGPVTDFVEALSVEMEKILRASNNSEIKERLKVGKQLSGENSAWDYTIFKREFLNKEERRAKFTLEKGIKFEQVRHPLDGLSVDECVKLLDNDAYPAYQLLFGLMRSESWNIEPASWFAAVQLKQFRNEVGHPILQVPFAKVAFLQFFICASSTGAYPLLPPDWASGMQGLVKCHSKWSTRIKDKSINSAAIEKYIAPDFETVKEAAEKAVAAFKKRRENATKQVVELPAENQEKVEKVEKKVEEKIEEKVEEKAEEVEEKAQEKVEKQVEEKDKEQVQEKVEEKTEESSGVNPRGRSEEEKAFLTLGPAARKRAKQKLQKERQKEATKAAGIAP</sequence>
<evidence type="ECO:0000313" key="2">
    <source>
        <dbReference type="EMBL" id="RPA84609.1"/>
    </source>
</evidence>
<feature type="compositionally biased region" description="Basic and acidic residues" evidence="1">
    <location>
        <begin position="333"/>
        <end position="361"/>
    </location>
</feature>
<protein>
    <submittedName>
        <fullName evidence="2">Uncharacterized protein</fullName>
    </submittedName>
</protein>
<reference evidence="2 3" key="1">
    <citation type="journal article" date="2018" name="Nat. Ecol. Evol.">
        <title>Pezizomycetes genomes reveal the molecular basis of ectomycorrhizal truffle lifestyle.</title>
        <authorList>
            <person name="Murat C."/>
            <person name="Payen T."/>
            <person name="Noel B."/>
            <person name="Kuo A."/>
            <person name="Morin E."/>
            <person name="Chen J."/>
            <person name="Kohler A."/>
            <person name="Krizsan K."/>
            <person name="Balestrini R."/>
            <person name="Da Silva C."/>
            <person name="Montanini B."/>
            <person name="Hainaut M."/>
            <person name="Levati E."/>
            <person name="Barry K.W."/>
            <person name="Belfiori B."/>
            <person name="Cichocki N."/>
            <person name="Clum A."/>
            <person name="Dockter R.B."/>
            <person name="Fauchery L."/>
            <person name="Guy J."/>
            <person name="Iotti M."/>
            <person name="Le Tacon F."/>
            <person name="Lindquist E.A."/>
            <person name="Lipzen A."/>
            <person name="Malagnac F."/>
            <person name="Mello A."/>
            <person name="Molinier V."/>
            <person name="Miyauchi S."/>
            <person name="Poulain J."/>
            <person name="Riccioni C."/>
            <person name="Rubini A."/>
            <person name="Sitrit Y."/>
            <person name="Splivallo R."/>
            <person name="Traeger S."/>
            <person name="Wang M."/>
            <person name="Zifcakova L."/>
            <person name="Wipf D."/>
            <person name="Zambonelli A."/>
            <person name="Paolocci F."/>
            <person name="Nowrousian M."/>
            <person name="Ottonello S."/>
            <person name="Baldrian P."/>
            <person name="Spatafora J.W."/>
            <person name="Henrissat B."/>
            <person name="Nagy L.G."/>
            <person name="Aury J.M."/>
            <person name="Wincker P."/>
            <person name="Grigoriev I.V."/>
            <person name="Bonfante P."/>
            <person name="Martin F.M."/>
        </authorList>
    </citation>
    <scope>NUCLEOTIDE SEQUENCE [LARGE SCALE GENOMIC DNA]</scope>
    <source>
        <strain evidence="2 3">RN42</strain>
    </source>
</reference>